<organism evidence="6 7">
    <name type="scientific">Halalkalibaculum roseum</name>
    <dbReference type="NCBI Taxonomy" id="2709311"/>
    <lineage>
        <taxon>Bacteria</taxon>
        <taxon>Pseudomonadati</taxon>
        <taxon>Balneolota</taxon>
        <taxon>Balneolia</taxon>
        <taxon>Balneolales</taxon>
        <taxon>Balneolaceae</taxon>
        <taxon>Halalkalibaculum</taxon>
    </lineage>
</organism>
<keyword evidence="2" id="KW-0201">Cytochrome c-type biogenesis</keyword>
<evidence type="ECO:0000313" key="6">
    <source>
        <dbReference type="EMBL" id="NGP77291.1"/>
    </source>
</evidence>
<keyword evidence="7" id="KW-1185">Reference proteome</keyword>
<evidence type="ECO:0000256" key="4">
    <source>
        <dbReference type="ARBA" id="ARBA00023284"/>
    </source>
</evidence>
<dbReference type="PROSITE" id="PS51352">
    <property type="entry name" value="THIOREDOXIN_2"/>
    <property type="match status" value="1"/>
</dbReference>
<dbReference type="EMBL" id="JAALLT010000003">
    <property type="protein sequence ID" value="NGP77291.1"/>
    <property type="molecule type" value="Genomic_DNA"/>
</dbReference>
<dbReference type="InterPro" id="IPR036249">
    <property type="entry name" value="Thioredoxin-like_sf"/>
</dbReference>
<evidence type="ECO:0000256" key="3">
    <source>
        <dbReference type="ARBA" id="ARBA00023157"/>
    </source>
</evidence>
<dbReference type="PROSITE" id="PS51257">
    <property type="entry name" value="PROKAR_LIPOPROTEIN"/>
    <property type="match status" value="1"/>
</dbReference>
<evidence type="ECO:0000256" key="2">
    <source>
        <dbReference type="ARBA" id="ARBA00022748"/>
    </source>
</evidence>
<dbReference type="SUPFAM" id="SSF52833">
    <property type="entry name" value="Thioredoxin-like"/>
    <property type="match status" value="1"/>
</dbReference>
<evidence type="ECO:0000313" key="7">
    <source>
        <dbReference type="Proteomes" id="UP000473278"/>
    </source>
</evidence>
<dbReference type="GO" id="GO:0030313">
    <property type="term" value="C:cell envelope"/>
    <property type="evidence" value="ECO:0007669"/>
    <property type="project" value="UniProtKB-SubCell"/>
</dbReference>
<accession>A0A6M1SPJ4</accession>
<dbReference type="GO" id="GO:0016491">
    <property type="term" value="F:oxidoreductase activity"/>
    <property type="evidence" value="ECO:0007669"/>
    <property type="project" value="InterPro"/>
</dbReference>
<keyword evidence="4" id="KW-0676">Redox-active center</keyword>
<gene>
    <name evidence="6" type="ORF">G3570_11635</name>
</gene>
<dbReference type="RefSeq" id="WP_165142472.1">
    <property type="nucleotide sequence ID" value="NZ_JAALLT010000003.1"/>
</dbReference>
<comment type="caution">
    <text evidence="6">The sequence shown here is derived from an EMBL/GenBank/DDBJ whole genome shotgun (WGS) entry which is preliminary data.</text>
</comment>
<dbReference type="Proteomes" id="UP000473278">
    <property type="component" value="Unassembled WGS sequence"/>
</dbReference>
<reference evidence="6 7" key="1">
    <citation type="submission" date="2020-02" db="EMBL/GenBank/DDBJ databases">
        <title>Balneolaceae bacterium YR4-1, complete genome.</title>
        <authorList>
            <person name="Li Y."/>
            <person name="Wu S."/>
        </authorList>
    </citation>
    <scope>NUCLEOTIDE SEQUENCE [LARGE SCALE GENOMIC DNA]</scope>
    <source>
        <strain evidence="6 7">YR4-1</strain>
    </source>
</reference>
<feature type="domain" description="Thioredoxin" evidence="5">
    <location>
        <begin position="339"/>
        <end position="480"/>
    </location>
</feature>
<proteinExistence type="predicted"/>
<keyword evidence="3" id="KW-1015">Disulfide bond</keyword>
<evidence type="ECO:0000259" key="5">
    <source>
        <dbReference type="PROSITE" id="PS51352"/>
    </source>
</evidence>
<evidence type="ECO:0000256" key="1">
    <source>
        <dbReference type="ARBA" id="ARBA00004196"/>
    </source>
</evidence>
<protein>
    <submittedName>
        <fullName evidence="6">TlpA family protein disulfide reductase</fullName>
    </submittedName>
</protein>
<dbReference type="PANTHER" id="PTHR42852:SF6">
    <property type="entry name" value="THIOL:DISULFIDE INTERCHANGE PROTEIN DSBE"/>
    <property type="match status" value="1"/>
</dbReference>
<dbReference type="PANTHER" id="PTHR42852">
    <property type="entry name" value="THIOL:DISULFIDE INTERCHANGE PROTEIN DSBE"/>
    <property type="match status" value="1"/>
</dbReference>
<name>A0A6M1SPJ4_9BACT</name>
<sequence length="480" mass="56231">MKQEQHYIVTFFVLFLLFAGCNEDKNAEISGTIDYIGSSEIYLEQKPIHYKYADKIRYQINPENSGRFSKSVPLDSQKVVFFVIDDTEYPVVANPERQISLNVYRADFPDSVDVEGYPEPWDNNYSDYYKEEQQIQQQIDGEMQDFRDGKVNEVLDLYKSRYKLAKRHLAETPLDIYYYKNMGEYLEKRLENIEYRRDQSGFNAESARENVIEEAKELNFFTIKSLRAQRAGIRDFTNAYANTFGVEDSLEEEYGQELTQYDVKRLGYDTLNEARVSVLDHIEDRDALAYAKMHLIAERIGEMSPEIAEPSYSAYLENFSDYPRYTSFLREFYEEVEAVSPGNPAIPFSIPNQNGELVSMDDFKGKYVLLDFWASWCIPCLDEFPHMKKLYRDFDREDFEIVAISIGEDSLRWRQTINRFENPWPQLYAGEGFEQETFKAYQGGGIPFYILVDRSGNIKRYNDVRPSFNLPDVLDSLIAE</sequence>
<dbReference type="GO" id="GO:0017004">
    <property type="term" value="P:cytochrome complex assembly"/>
    <property type="evidence" value="ECO:0007669"/>
    <property type="project" value="UniProtKB-KW"/>
</dbReference>
<dbReference type="InterPro" id="IPR000866">
    <property type="entry name" value="AhpC/TSA"/>
</dbReference>
<comment type="subcellular location">
    <subcellularLocation>
        <location evidence="1">Cell envelope</location>
    </subcellularLocation>
</comment>
<dbReference type="InterPro" id="IPR013766">
    <property type="entry name" value="Thioredoxin_domain"/>
</dbReference>
<dbReference type="GO" id="GO:0016209">
    <property type="term" value="F:antioxidant activity"/>
    <property type="evidence" value="ECO:0007669"/>
    <property type="project" value="InterPro"/>
</dbReference>
<dbReference type="Pfam" id="PF00578">
    <property type="entry name" value="AhpC-TSA"/>
    <property type="match status" value="1"/>
</dbReference>
<dbReference type="AlphaFoldDB" id="A0A6M1SPJ4"/>
<dbReference type="Gene3D" id="3.40.30.10">
    <property type="entry name" value="Glutaredoxin"/>
    <property type="match status" value="1"/>
</dbReference>
<dbReference type="CDD" id="cd02966">
    <property type="entry name" value="TlpA_like_family"/>
    <property type="match status" value="1"/>
</dbReference>
<dbReference type="InterPro" id="IPR050553">
    <property type="entry name" value="Thioredoxin_ResA/DsbE_sf"/>
</dbReference>